<sequence>MTAMRSSARPTFLCAVRMIFSSAASVIRPWRPLVAITLTASSQRARQHSLGGSVAGRHRSGQRTKGSSKTTRGDHRSKPQREPYRWLGAGAVTVGLGVAMASSTGIAHAEELGSGASSSSGTESPSESRSGEPSSSSSRDYASASAGGASNDPDGEPNHDPELSGESEDADRQDSGPKHGQDEDSQLTTSPGDGSATGGTGSATDLTGDDIADRSATEAGPEHDSVAAVLESKSLFRTRSSARATNPSQHTKLQTIAPDPQPAVAPAERAIQAVATVIDEPQQPVPFSAVNDQHVDARADVSASAVSGAEFMTTAVALGRTNQGPSAPALPSNPLAEALYALFRRIQTTFFNSSPIASPSQDPGQSAVGVVTGDVGENDPDGDPLVVALKTGPTKGSVIVNSDGTYTYTPSQALAGTGGTDTFTVTIAETNAAEHIHGFNGFINRLLGKNDGSTITKDVTVTISPVVPTDNGAPVVGDPAYSIDRLDPSTGQVTGSLHVTDPDGDRLTYTLNSPPSVKEGRVIIDINTGDWTFTPSTTALMSAWDKNAPKVVPFGITASDGEKSVIVTIVATVVPSRDALINSIEYTGSRPSGVAVAPDGRIYVINEGAHTLSFFDPTSGEPTTVRVGHSPGAIAIDGRGHVWVTNTGDGTVSVFTAAGAPIRTLSVGTTPVGIGISDTTVFVANFADDTVSIVDPDDYSIRTISSAGANPIGIAIGADGTAYVSNFGSSTIAVIDPQTHEVTQTIGTGVTHPYGIAVDGNGILFVTHPLSETVSVLTPERIGDARAQVGKFVGQTAVAVSQSGRAYTLRRTTVLGSPTAVSIGAGGKVYITNADGATITVLEPLSLAASVIRTGPNPTSVYHDGGSKLYVTSGTDNTVQVIDTNTHVVQTVKVGVATSSVIVEDGNLVITDTDGATATVSVVAGSAKEPLTATVIQSDSTRAGETLPQMVVSPNGDRMYVTSTVAVPGGMSNGLTYVKVIDTRTNTVIAEIPIGDRVSYYEGSMAISPDGHYVYVTHQTAGHVPDNLDAFSGIQEVLSTGRVEVIDTHSKSVVDSIVLGINVEPIQIAVSADGKRLFIAGSHPHAVRLDTRELVDPLTLAPITGPGIPGWPEAVVWVVDIDSRAVVKSSIVRIDSEINNLAVSPDGTTLYIIAGGPGETSGQQKYYFAAVDVDTSETLAFEHLQWTDRGASLAVTRDGLRVYLPDGHVFNPSDKSLSRFSQIGGDLVLSPDDTRLYQVAWTPASVTLTAFDTETGGVIDSVSLGIQEATDIAVSEKGSLFVLGGIRRGDPAVNMGPAPTSVEDLWTNLKDYTNDSNGGTFIQTVRDANNKVRLIVYVGGTTDDFWAGNQAITENIPAELHVAKGDQVAAINDALEYCRANTSGCNSIDEIMIVGYSQGGIDAQNLASRGGFAAPITTIITFGSPIVSNPAVTTLHIQDDWDEVVNAEALVRFGLALAPTPPWLKLMLVGPRIAALSKIYRGDSPTSLNITNAFSVHGDPETYRWLGEQFGATHTGAFSAQKSAMSRFLGGAVIDPLRERGPGASNL</sequence>
<organism evidence="5 6">
    <name type="scientific">Mycolicibacterium diernhoferi</name>
    <dbReference type="NCBI Taxonomy" id="1801"/>
    <lineage>
        <taxon>Bacteria</taxon>
        <taxon>Bacillati</taxon>
        <taxon>Actinomycetota</taxon>
        <taxon>Actinomycetes</taxon>
        <taxon>Mycobacteriales</taxon>
        <taxon>Mycobacteriaceae</taxon>
        <taxon>Mycolicibacterium</taxon>
    </lineage>
</organism>
<evidence type="ECO:0000313" key="6">
    <source>
        <dbReference type="Proteomes" id="UP000220340"/>
    </source>
</evidence>
<dbReference type="SUPFAM" id="SSF63825">
    <property type="entry name" value="YWTD domain"/>
    <property type="match status" value="1"/>
</dbReference>
<dbReference type="EMBL" id="PDCR01000064">
    <property type="protein sequence ID" value="PEG51173.1"/>
    <property type="molecule type" value="Genomic_DNA"/>
</dbReference>
<proteinExistence type="predicted"/>
<dbReference type="Gene3D" id="2.40.10.500">
    <property type="match status" value="1"/>
</dbReference>
<feature type="region of interest" description="Disordered" evidence="2">
    <location>
        <begin position="42"/>
        <end position="86"/>
    </location>
</feature>
<evidence type="ECO:0000256" key="3">
    <source>
        <dbReference type="SAM" id="SignalP"/>
    </source>
</evidence>
<keyword evidence="6" id="KW-1185">Reference proteome</keyword>
<dbReference type="Pfam" id="PF17963">
    <property type="entry name" value="Big_9"/>
    <property type="match status" value="1"/>
</dbReference>
<feature type="signal peptide" evidence="3">
    <location>
        <begin position="1"/>
        <end position="23"/>
    </location>
</feature>
<feature type="compositionally biased region" description="Basic and acidic residues" evidence="2">
    <location>
        <begin position="71"/>
        <end position="84"/>
    </location>
</feature>
<feature type="region of interest" description="Disordered" evidence="2">
    <location>
        <begin position="111"/>
        <end position="225"/>
    </location>
</feature>
<feature type="compositionally biased region" description="Low complexity" evidence="2">
    <location>
        <begin position="112"/>
        <end position="150"/>
    </location>
</feature>
<dbReference type="Gene3D" id="2.130.10.10">
    <property type="entry name" value="YVTN repeat-like/Quinoprotein amine dehydrogenase"/>
    <property type="match status" value="3"/>
</dbReference>
<dbReference type="InterPro" id="IPR015943">
    <property type="entry name" value="WD40/YVTN_repeat-like_dom_sf"/>
</dbReference>
<feature type="compositionally biased region" description="Polar residues" evidence="2">
    <location>
        <begin position="239"/>
        <end position="254"/>
    </location>
</feature>
<evidence type="ECO:0000256" key="2">
    <source>
        <dbReference type="SAM" id="MobiDB-lite"/>
    </source>
</evidence>
<dbReference type="OrthoDB" id="4619657at2"/>
<feature type="chain" id="PRO_5012247441" description="YNCE-like beta-propeller domain-containing protein" evidence="3">
    <location>
        <begin position="24"/>
        <end position="1547"/>
    </location>
</feature>
<gene>
    <name evidence="5" type="ORF">CRI78_27955</name>
</gene>
<dbReference type="SUPFAM" id="SSF101898">
    <property type="entry name" value="NHL repeat"/>
    <property type="match status" value="1"/>
</dbReference>
<accession>A0A2A7NLG6</accession>
<feature type="region of interest" description="Disordered" evidence="2">
    <location>
        <begin position="239"/>
        <end position="262"/>
    </location>
</feature>
<protein>
    <recommendedName>
        <fullName evidence="4">YNCE-like beta-propeller domain-containing protein</fullName>
    </recommendedName>
</protein>
<dbReference type="SUPFAM" id="SSF53474">
    <property type="entry name" value="alpha/beta-Hydrolases"/>
    <property type="match status" value="1"/>
</dbReference>
<dbReference type="PANTHER" id="PTHR47197">
    <property type="entry name" value="PROTEIN NIRF"/>
    <property type="match status" value="1"/>
</dbReference>
<name>A0A2A7NLG6_9MYCO</name>
<dbReference type="InterPro" id="IPR048433">
    <property type="entry name" value="YNCE-like_beta-prop"/>
</dbReference>
<feature type="compositionally biased region" description="Basic and acidic residues" evidence="2">
    <location>
        <begin position="211"/>
        <end position="225"/>
    </location>
</feature>
<dbReference type="Pfam" id="PF21783">
    <property type="entry name" value="YNCE"/>
    <property type="match status" value="1"/>
</dbReference>
<feature type="compositionally biased region" description="Basic and acidic residues" evidence="2">
    <location>
        <begin position="170"/>
        <end position="182"/>
    </location>
</feature>
<dbReference type="InterPro" id="IPR011048">
    <property type="entry name" value="Haem_d1_sf"/>
</dbReference>
<dbReference type="CDD" id="cd05819">
    <property type="entry name" value="NHL"/>
    <property type="match status" value="1"/>
</dbReference>
<dbReference type="Gene3D" id="3.40.50.1820">
    <property type="entry name" value="alpha/beta hydrolase"/>
    <property type="match status" value="1"/>
</dbReference>
<dbReference type="InterPro" id="IPR011964">
    <property type="entry name" value="YVTN_b-propeller_repeat"/>
</dbReference>
<dbReference type="NCBIfam" id="TIGR02276">
    <property type="entry name" value="beta_rpt_yvtn"/>
    <property type="match status" value="1"/>
</dbReference>
<comment type="caution">
    <text evidence="5">The sequence shown here is derived from an EMBL/GenBank/DDBJ whole genome shotgun (WGS) entry which is preliminary data.</text>
</comment>
<dbReference type="InterPro" id="IPR029058">
    <property type="entry name" value="AB_hydrolase_fold"/>
</dbReference>
<keyword evidence="1 3" id="KW-0732">Signal</keyword>
<dbReference type="InterPro" id="IPR051200">
    <property type="entry name" value="Host-pathogen_enzymatic-act"/>
</dbReference>
<evidence type="ECO:0000256" key="1">
    <source>
        <dbReference type="ARBA" id="ARBA00022729"/>
    </source>
</evidence>
<evidence type="ECO:0000259" key="4">
    <source>
        <dbReference type="Pfam" id="PF21783"/>
    </source>
</evidence>
<dbReference type="SUPFAM" id="SSF51004">
    <property type="entry name" value="C-terminal (heme d1) domain of cytochrome cd1-nitrite reductase"/>
    <property type="match status" value="1"/>
</dbReference>
<feature type="domain" description="YNCE-like beta-propeller" evidence="4">
    <location>
        <begin position="669"/>
        <end position="767"/>
    </location>
</feature>
<dbReference type="PANTHER" id="PTHR47197:SF3">
    <property type="entry name" value="DIHYDRO-HEME D1 DEHYDROGENASE"/>
    <property type="match status" value="1"/>
</dbReference>
<evidence type="ECO:0000313" key="5">
    <source>
        <dbReference type="EMBL" id="PEG51173.1"/>
    </source>
</evidence>
<dbReference type="Proteomes" id="UP000220340">
    <property type="component" value="Unassembled WGS sequence"/>
</dbReference>
<reference evidence="5 6" key="1">
    <citation type="submission" date="2017-10" db="EMBL/GenBank/DDBJ databases">
        <title>The new phylogeny of genus Mycobacterium.</title>
        <authorList>
            <person name="Tortoli E."/>
            <person name="Trovato A."/>
            <person name="Cirillo D.M."/>
        </authorList>
    </citation>
    <scope>NUCLEOTIDE SEQUENCE [LARGE SCALE GENOMIC DNA]</scope>
    <source>
        <strain evidence="5 6">IP141170001</strain>
    </source>
</reference>